<proteinExistence type="inferred from homology"/>
<name>A0ABS6F3W4_9CLOT</name>
<dbReference type="Pfam" id="PF00708">
    <property type="entry name" value="Acylphosphatase"/>
    <property type="match status" value="1"/>
</dbReference>
<dbReference type="Proteomes" id="UP000736583">
    <property type="component" value="Unassembled WGS sequence"/>
</dbReference>
<evidence type="ECO:0000256" key="6">
    <source>
        <dbReference type="PROSITE-ProRule" id="PRU00520"/>
    </source>
</evidence>
<evidence type="ECO:0000259" key="8">
    <source>
        <dbReference type="PROSITE" id="PS51160"/>
    </source>
</evidence>
<evidence type="ECO:0000256" key="3">
    <source>
        <dbReference type="ARBA" id="ARBA00015991"/>
    </source>
</evidence>
<dbReference type="EC" id="3.6.1.7" evidence="2"/>
<dbReference type="PANTHER" id="PTHR47268">
    <property type="entry name" value="ACYLPHOSPHATASE"/>
    <property type="match status" value="1"/>
</dbReference>
<evidence type="ECO:0000313" key="9">
    <source>
        <dbReference type="EMBL" id="MBU5592550.1"/>
    </source>
</evidence>
<comment type="caution">
    <text evidence="6">Lacks conserved residue(s) required for the propagation of feature annotation.</text>
</comment>
<evidence type="ECO:0000256" key="2">
    <source>
        <dbReference type="ARBA" id="ARBA00012150"/>
    </source>
</evidence>
<dbReference type="Gene3D" id="3.30.70.100">
    <property type="match status" value="1"/>
</dbReference>
<gene>
    <name evidence="9" type="ORF">KQI89_12365</name>
</gene>
<dbReference type="SUPFAM" id="SSF54975">
    <property type="entry name" value="Acylphosphatase/BLUF domain-like"/>
    <property type="match status" value="1"/>
</dbReference>
<dbReference type="InterPro" id="IPR001792">
    <property type="entry name" value="Acylphosphatase-like_dom"/>
</dbReference>
<evidence type="ECO:0000256" key="1">
    <source>
        <dbReference type="ARBA" id="ARBA00005614"/>
    </source>
</evidence>
<sequence>MVRKLLVISGNVQDGGIRYFAQMNASSLKLTGCTRRGSGGTVEIELQGEEANINKLIEKLKAGNGFFTVDNIEVKDIEVNPSEKLFSIK</sequence>
<comment type="catalytic activity">
    <reaction evidence="5">
        <text>an acyl phosphate + H2O = a carboxylate + phosphate + H(+)</text>
        <dbReference type="Rhea" id="RHEA:14965"/>
        <dbReference type="ChEBI" id="CHEBI:15377"/>
        <dbReference type="ChEBI" id="CHEBI:15378"/>
        <dbReference type="ChEBI" id="CHEBI:29067"/>
        <dbReference type="ChEBI" id="CHEBI:43474"/>
        <dbReference type="ChEBI" id="CHEBI:59918"/>
        <dbReference type="EC" id="3.6.1.7"/>
    </reaction>
</comment>
<dbReference type="PROSITE" id="PS51160">
    <property type="entry name" value="ACYLPHOSPHATASE_3"/>
    <property type="match status" value="1"/>
</dbReference>
<evidence type="ECO:0000313" key="10">
    <source>
        <dbReference type="Proteomes" id="UP000736583"/>
    </source>
</evidence>
<protein>
    <recommendedName>
        <fullName evidence="3">Acylphosphatase</fullName>
        <ecNumber evidence="2">3.6.1.7</ecNumber>
    </recommendedName>
    <alternativeName>
        <fullName evidence="4">Acylphosphate phosphohydrolase</fullName>
    </alternativeName>
</protein>
<evidence type="ECO:0000256" key="5">
    <source>
        <dbReference type="ARBA" id="ARBA00047645"/>
    </source>
</evidence>
<reference evidence="9 10" key="1">
    <citation type="submission" date="2021-06" db="EMBL/GenBank/DDBJ databases">
        <authorList>
            <person name="Sun Q."/>
            <person name="Li D."/>
        </authorList>
    </citation>
    <scope>NUCLEOTIDE SEQUENCE [LARGE SCALE GENOMIC DNA]</scope>
    <source>
        <strain evidence="9 10">MSJ-4</strain>
    </source>
</reference>
<evidence type="ECO:0000256" key="7">
    <source>
        <dbReference type="RuleBase" id="RU004168"/>
    </source>
</evidence>
<dbReference type="InterPro" id="IPR020456">
    <property type="entry name" value="Acylphosphatase"/>
</dbReference>
<comment type="similarity">
    <text evidence="1 7">Belongs to the acylphosphatase family.</text>
</comment>
<keyword evidence="10" id="KW-1185">Reference proteome</keyword>
<evidence type="ECO:0000256" key="4">
    <source>
        <dbReference type="ARBA" id="ARBA00032904"/>
    </source>
</evidence>
<dbReference type="RefSeq" id="WP_032122602.1">
    <property type="nucleotide sequence ID" value="NZ_JAHLQL010000004.1"/>
</dbReference>
<comment type="caution">
    <text evidence="9">The sequence shown here is derived from an EMBL/GenBank/DDBJ whole genome shotgun (WGS) entry which is preliminary data.</text>
</comment>
<accession>A0ABS6F3W4</accession>
<dbReference type="InterPro" id="IPR036046">
    <property type="entry name" value="Acylphosphatase-like_dom_sf"/>
</dbReference>
<feature type="domain" description="Acylphosphatase-like" evidence="8">
    <location>
        <begin position="3"/>
        <end position="89"/>
    </location>
</feature>
<dbReference type="EMBL" id="JAHLQL010000004">
    <property type="protein sequence ID" value="MBU5592550.1"/>
    <property type="molecule type" value="Genomic_DNA"/>
</dbReference>
<organism evidence="9 10">
    <name type="scientific">Clostridium simiarum</name>
    <dbReference type="NCBI Taxonomy" id="2841506"/>
    <lineage>
        <taxon>Bacteria</taxon>
        <taxon>Bacillati</taxon>
        <taxon>Bacillota</taxon>
        <taxon>Clostridia</taxon>
        <taxon>Eubacteriales</taxon>
        <taxon>Clostridiaceae</taxon>
        <taxon>Clostridium</taxon>
    </lineage>
</organism>
<dbReference type="PANTHER" id="PTHR47268:SF4">
    <property type="entry name" value="ACYLPHOSPHATASE"/>
    <property type="match status" value="1"/>
</dbReference>